<dbReference type="Proteomes" id="UP000027601">
    <property type="component" value="Unassembled WGS sequence"/>
</dbReference>
<protein>
    <submittedName>
        <fullName evidence="1">Uncharacterized protein</fullName>
    </submittedName>
</protein>
<evidence type="ECO:0000313" key="1">
    <source>
        <dbReference type="EMBL" id="GAK38244.1"/>
    </source>
</evidence>
<sequence length="231" mass="27164">MKQSIVIILTCILFFCCRSITENKDEFSELYRQRLPNSSKIIYYFSYWGSFVTSRNYTGYSILDSTETFTIDRIKKIEGDIALYKDSRNITRTLILFNGENHKIDKDTIVIVNHKDNVRISKENTPVDFDPNLGISFRYFFEGIIDKADSITFYGVKEDFGKQLSDRISFKKIGMFVDQKDNILKQITFRRTKLIKIDNEIKIGTETLEFLPKDTIMTFSLPDYGYFKRIK</sequence>
<dbReference type="EMBL" id="BAJS01000047">
    <property type="protein sequence ID" value="GAK38244.1"/>
    <property type="molecule type" value="Genomic_DNA"/>
</dbReference>
<dbReference type="STRING" id="1121097.GCA_000428125_02509"/>
<accession>A0A069DD15</accession>
<dbReference type="OrthoDB" id="1340432at2"/>
<keyword evidence="2" id="KW-1185">Reference proteome</keyword>
<proteinExistence type="predicted"/>
<gene>
    <name evidence="1" type="ORF">JCM15093_3571</name>
</gene>
<comment type="caution">
    <text evidence="1">The sequence shown here is derived from an EMBL/GenBank/DDBJ whole genome shotgun (WGS) entry which is preliminary data.</text>
</comment>
<dbReference type="AlphaFoldDB" id="A0A069DD15"/>
<name>A0A069DD15_9BACE</name>
<dbReference type="RefSeq" id="WP_027318386.1">
    <property type="nucleotide sequence ID" value="NZ_BAJS01000047.1"/>
</dbReference>
<reference evidence="1 2" key="1">
    <citation type="journal article" date="2015" name="Microbes Environ.">
        <title>Distribution and evolution of nitrogen fixation genes in the phylum bacteroidetes.</title>
        <authorList>
            <person name="Inoue J."/>
            <person name="Oshima K."/>
            <person name="Suda W."/>
            <person name="Sakamoto M."/>
            <person name="Iino T."/>
            <person name="Noda S."/>
            <person name="Hongoh Y."/>
            <person name="Hattori M."/>
            <person name="Ohkuma M."/>
        </authorList>
    </citation>
    <scope>NUCLEOTIDE SEQUENCE [LARGE SCALE GENOMIC DNA]</scope>
    <source>
        <strain evidence="1 2">JCM 15093</strain>
    </source>
</reference>
<evidence type="ECO:0000313" key="2">
    <source>
        <dbReference type="Proteomes" id="UP000027601"/>
    </source>
</evidence>
<organism evidence="1 2">
    <name type="scientific">Bacteroides graminisolvens DSM 19988 = JCM 15093</name>
    <dbReference type="NCBI Taxonomy" id="1121097"/>
    <lineage>
        <taxon>Bacteria</taxon>
        <taxon>Pseudomonadati</taxon>
        <taxon>Bacteroidota</taxon>
        <taxon>Bacteroidia</taxon>
        <taxon>Bacteroidales</taxon>
        <taxon>Bacteroidaceae</taxon>
        <taxon>Bacteroides</taxon>
    </lineage>
</organism>